<dbReference type="EMBL" id="JBHTOQ010000022">
    <property type="protein sequence ID" value="MFD1481643.1"/>
    <property type="molecule type" value="Genomic_DNA"/>
</dbReference>
<reference evidence="3" key="1">
    <citation type="journal article" date="2019" name="Int. J. Syst. Evol. Microbiol.">
        <title>The Global Catalogue of Microorganisms (GCM) 10K type strain sequencing project: providing services to taxonomists for standard genome sequencing and annotation.</title>
        <authorList>
            <consortium name="The Broad Institute Genomics Platform"/>
            <consortium name="The Broad Institute Genome Sequencing Center for Infectious Disease"/>
            <person name="Wu L."/>
            <person name="Ma J."/>
        </authorList>
    </citation>
    <scope>NUCLEOTIDE SEQUENCE [LARGE SCALE GENOMIC DNA]</scope>
    <source>
        <strain evidence="3">CCM 8875</strain>
    </source>
</reference>
<keyword evidence="1" id="KW-1133">Transmembrane helix</keyword>
<keyword evidence="3" id="KW-1185">Reference proteome</keyword>
<keyword evidence="1" id="KW-0472">Membrane</keyword>
<dbReference type="RefSeq" id="WP_165571017.1">
    <property type="nucleotide sequence ID" value="NZ_CBCSAJ010000004.1"/>
</dbReference>
<accession>A0ABW4DY63</accession>
<evidence type="ECO:0000313" key="2">
    <source>
        <dbReference type="EMBL" id="MFD1481643.1"/>
    </source>
</evidence>
<dbReference type="Proteomes" id="UP001597302">
    <property type="component" value="Unassembled WGS sequence"/>
</dbReference>
<proteinExistence type="predicted"/>
<name>A0ABW4DY63_9RHOB</name>
<organism evidence="2 3">
    <name type="scientific">Paracoccus nototheniae</name>
    <dbReference type="NCBI Taxonomy" id="2489002"/>
    <lineage>
        <taxon>Bacteria</taxon>
        <taxon>Pseudomonadati</taxon>
        <taxon>Pseudomonadota</taxon>
        <taxon>Alphaproteobacteria</taxon>
        <taxon>Rhodobacterales</taxon>
        <taxon>Paracoccaceae</taxon>
        <taxon>Paracoccus</taxon>
    </lineage>
</organism>
<protein>
    <submittedName>
        <fullName evidence="2">Uncharacterized protein</fullName>
    </submittedName>
</protein>
<evidence type="ECO:0000313" key="3">
    <source>
        <dbReference type="Proteomes" id="UP001597302"/>
    </source>
</evidence>
<feature type="transmembrane region" description="Helical" evidence="1">
    <location>
        <begin position="25"/>
        <end position="45"/>
    </location>
</feature>
<sequence length="48" mass="5279">MAKRKPLHPLDPKGHLDPACLSLRAFTWLAVCSGLYFLPTLLVFAGRG</sequence>
<keyword evidence="1" id="KW-0812">Transmembrane</keyword>
<evidence type="ECO:0000256" key="1">
    <source>
        <dbReference type="SAM" id="Phobius"/>
    </source>
</evidence>
<gene>
    <name evidence="2" type="ORF">ACFQ5P_10075</name>
</gene>
<comment type="caution">
    <text evidence="2">The sequence shown here is derived from an EMBL/GenBank/DDBJ whole genome shotgun (WGS) entry which is preliminary data.</text>
</comment>